<gene>
    <name evidence="1" type="ORF">M378DRAFT_170072</name>
</gene>
<dbReference type="InParanoid" id="A0A0C2WC57"/>
<evidence type="ECO:0000313" key="2">
    <source>
        <dbReference type="Proteomes" id="UP000054549"/>
    </source>
</evidence>
<evidence type="ECO:0000313" key="1">
    <source>
        <dbReference type="EMBL" id="KIL58887.1"/>
    </source>
</evidence>
<keyword evidence="2" id="KW-1185">Reference proteome</keyword>
<accession>A0A0C2WC57</accession>
<organism evidence="1 2">
    <name type="scientific">Amanita muscaria (strain Koide BX008)</name>
    <dbReference type="NCBI Taxonomy" id="946122"/>
    <lineage>
        <taxon>Eukaryota</taxon>
        <taxon>Fungi</taxon>
        <taxon>Dikarya</taxon>
        <taxon>Basidiomycota</taxon>
        <taxon>Agaricomycotina</taxon>
        <taxon>Agaricomycetes</taxon>
        <taxon>Agaricomycetidae</taxon>
        <taxon>Agaricales</taxon>
        <taxon>Pluteineae</taxon>
        <taxon>Amanitaceae</taxon>
        <taxon>Amanita</taxon>
    </lineage>
</organism>
<dbReference type="Proteomes" id="UP000054549">
    <property type="component" value="Unassembled WGS sequence"/>
</dbReference>
<dbReference type="AlphaFoldDB" id="A0A0C2WC57"/>
<sequence>MSGQHRSERQFCLPESKSDCRGTIEEQMANVPAASYDGSLIIIYEFKLRGSATSLKKQLWTNLTLPGLKALYVAPKIAAFRSIDIHRYAPLSLLPVGSLFRIRIMSARDGTVLTTGTSASRLASWSERVELAAVESNMAPD</sequence>
<dbReference type="HOGENOM" id="CLU_1824806_0_0_1"/>
<name>A0A0C2WC57_AMAMK</name>
<proteinExistence type="predicted"/>
<dbReference type="EMBL" id="KN818327">
    <property type="protein sequence ID" value="KIL58887.1"/>
    <property type="molecule type" value="Genomic_DNA"/>
</dbReference>
<protein>
    <submittedName>
        <fullName evidence="1">Uncharacterized protein</fullName>
    </submittedName>
</protein>
<reference evidence="1 2" key="1">
    <citation type="submission" date="2014-04" db="EMBL/GenBank/DDBJ databases">
        <title>Evolutionary Origins and Diversification of the Mycorrhizal Mutualists.</title>
        <authorList>
            <consortium name="DOE Joint Genome Institute"/>
            <consortium name="Mycorrhizal Genomics Consortium"/>
            <person name="Kohler A."/>
            <person name="Kuo A."/>
            <person name="Nagy L.G."/>
            <person name="Floudas D."/>
            <person name="Copeland A."/>
            <person name="Barry K.W."/>
            <person name="Cichocki N."/>
            <person name="Veneault-Fourrey C."/>
            <person name="LaButti K."/>
            <person name="Lindquist E.A."/>
            <person name="Lipzen A."/>
            <person name="Lundell T."/>
            <person name="Morin E."/>
            <person name="Murat C."/>
            <person name="Riley R."/>
            <person name="Ohm R."/>
            <person name="Sun H."/>
            <person name="Tunlid A."/>
            <person name="Henrissat B."/>
            <person name="Grigoriev I.V."/>
            <person name="Hibbett D.S."/>
            <person name="Martin F."/>
        </authorList>
    </citation>
    <scope>NUCLEOTIDE SEQUENCE [LARGE SCALE GENOMIC DNA]</scope>
    <source>
        <strain evidence="1 2">Koide BX008</strain>
    </source>
</reference>